<comment type="caution">
    <text evidence="3">The sequence shown here is derived from an EMBL/GenBank/DDBJ whole genome shotgun (WGS) entry which is preliminary data.</text>
</comment>
<gene>
    <name evidence="3" type="ORF">JTE90_029371</name>
</gene>
<feature type="domain" description="Transglutaminase-like" evidence="2">
    <location>
        <begin position="362"/>
        <end position="425"/>
    </location>
</feature>
<dbReference type="AlphaFoldDB" id="A0AAV6VP83"/>
<dbReference type="PANTHER" id="PTHR46333">
    <property type="entry name" value="CYTOKINESIS PROTEIN 3"/>
    <property type="match status" value="1"/>
</dbReference>
<dbReference type="SUPFAM" id="SSF54001">
    <property type="entry name" value="Cysteine proteinases"/>
    <property type="match status" value="1"/>
</dbReference>
<dbReference type="GO" id="GO:0005737">
    <property type="term" value="C:cytoplasm"/>
    <property type="evidence" value="ECO:0007669"/>
    <property type="project" value="TreeGrafter"/>
</dbReference>
<reference evidence="3 4" key="1">
    <citation type="journal article" date="2022" name="Nat. Ecol. Evol.">
        <title>A masculinizing supergene underlies an exaggerated male reproductive morph in a spider.</title>
        <authorList>
            <person name="Hendrickx F."/>
            <person name="De Corte Z."/>
            <person name="Sonet G."/>
            <person name="Van Belleghem S.M."/>
            <person name="Kostlbacher S."/>
            <person name="Vangestel C."/>
        </authorList>
    </citation>
    <scope>NUCLEOTIDE SEQUENCE [LARGE SCALE GENOMIC DNA]</scope>
    <source>
        <strain evidence="3">W744_W776</strain>
    </source>
</reference>
<organism evidence="3 4">
    <name type="scientific">Oedothorax gibbosus</name>
    <dbReference type="NCBI Taxonomy" id="931172"/>
    <lineage>
        <taxon>Eukaryota</taxon>
        <taxon>Metazoa</taxon>
        <taxon>Ecdysozoa</taxon>
        <taxon>Arthropoda</taxon>
        <taxon>Chelicerata</taxon>
        <taxon>Arachnida</taxon>
        <taxon>Araneae</taxon>
        <taxon>Araneomorphae</taxon>
        <taxon>Entelegynae</taxon>
        <taxon>Araneoidea</taxon>
        <taxon>Linyphiidae</taxon>
        <taxon>Erigoninae</taxon>
        <taxon>Oedothorax</taxon>
    </lineage>
</organism>
<dbReference type="InterPro" id="IPR052557">
    <property type="entry name" value="CAP/Cytokinesis_protein"/>
</dbReference>
<dbReference type="EMBL" id="JAFNEN010000046">
    <property type="protein sequence ID" value="KAG8197976.1"/>
    <property type="molecule type" value="Genomic_DNA"/>
</dbReference>
<evidence type="ECO:0000259" key="2">
    <source>
        <dbReference type="Pfam" id="PF01841"/>
    </source>
</evidence>
<accession>A0AAV6VP83</accession>
<feature type="region of interest" description="Disordered" evidence="1">
    <location>
        <begin position="154"/>
        <end position="185"/>
    </location>
</feature>
<dbReference type="PANTHER" id="PTHR46333:SF2">
    <property type="entry name" value="CYTOKINESIS PROTEIN 3"/>
    <property type="match status" value="1"/>
</dbReference>
<feature type="compositionally biased region" description="Acidic residues" evidence="1">
    <location>
        <begin position="163"/>
        <end position="176"/>
    </location>
</feature>
<evidence type="ECO:0000256" key="1">
    <source>
        <dbReference type="SAM" id="MobiDB-lite"/>
    </source>
</evidence>
<name>A0AAV6VP83_9ARAC</name>
<proteinExistence type="predicted"/>
<evidence type="ECO:0000313" key="4">
    <source>
        <dbReference type="Proteomes" id="UP000827092"/>
    </source>
</evidence>
<dbReference type="InterPro" id="IPR002931">
    <property type="entry name" value="Transglutaminase-like"/>
</dbReference>
<dbReference type="Gene3D" id="3.10.620.30">
    <property type="match status" value="1"/>
</dbReference>
<dbReference type="InterPro" id="IPR038765">
    <property type="entry name" value="Papain-like_cys_pep_sf"/>
</dbReference>
<evidence type="ECO:0000313" key="3">
    <source>
        <dbReference type="EMBL" id="KAG8197976.1"/>
    </source>
</evidence>
<keyword evidence="4" id="KW-1185">Reference proteome</keyword>
<sequence length="425" mass="47753">MKQKRRIWTLSQFGQRYIQDKSYSMGCGSSRRLRAVTPIPELQPQQPHDKTMVIPTAWMTYSKPVSTNASAQTDDLASRTSLDVQTDLLGWDTRDVETQTPDVDEDDDDSLDRMLEKADRFFLSSSVQPASGKFDQQFSVQCTDASVQTWYHGAEESTQTDPLDNDGEDMDDDDDKDGSFDSIFTDTDLKKDDRRGVADEVGNKVASMQSQTEPVTIARAANTADSAAAGVLYMNELLSPFAHLEKELSSCPFEVRTTDDDENDVLRRRPSKSAVQDGIARLLLDVEDSLTRHAVLDYSLKASLREVGVQTDNDPITDEAPEYAARPPPCKKLEMIPDMAVFEEIDKHALQAPESTKSSLRNLVNYLCAAAENELFKVRAFFRWISNNITYDWKYMDVKMSGEEVLQQGEGVCKDYCKLFGGMCK</sequence>
<protein>
    <recommendedName>
        <fullName evidence="2">Transglutaminase-like domain-containing protein</fullName>
    </recommendedName>
</protein>
<dbReference type="Pfam" id="PF01841">
    <property type="entry name" value="Transglut_core"/>
    <property type="match status" value="1"/>
</dbReference>
<dbReference type="Proteomes" id="UP000827092">
    <property type="component" value="Unassembled WGS sequence"/>
</dbReference>